<dbReference type="InterPro" id="IPR011990">
    <property type="entry name" value="TPR-like_helical_dom_sf"/>
</dbReference>
<feature type="domain" description="Bacterial transcriptional activator" evidence="1">
    <location>
        <begin position="91"/>
        <end position="227"/>
    </location>
</feature>
<dbReference type="Pfam" id="PF03704">
    <property type="entry name" value="BTAD"/>
    <property type="match status" value="1"/>
</dbReference>
<dbReference type="Pfam" id="PF13191">
    <property type="entry name" value="AAA_16"/>
    <property type="match status" value="1"/>
</dbReference>
<accession>A0A7C3HQG5</accession>
<sequence>MLRLELLGPPRLVYVGRELVLPRKAVALVSYLALEGRSERSQLVELLWGSQPEAEGRHCLRQTLYQLGKTPLSGYLGIRRNCLELLGGFTLDVAEFRARLEAGRWAEALGLYRGEFLQGWELEEEAYVLWLRHQRERLCEGLQAAMQGQARALEAQGATQQALELYLELLRRDELQEQLHREVMRLYAALGQPERALAQYRQLQTLLERELALEPLPETQALAEQIRLRHAVSAPRAQPLQSLAFKPPLVGREEVLKRMEAAWQAGKILLLAGPAGIGKSRLAEAFLSLHGPYTVLAGQPEETQTPYASMGRWLRQALWAHPNLRLEPWIRLEVARLLPELSDTPPPPLEESARTRFYLALAKLLTAAYGSTAYLSEDEHYSDPWSLRALVVGLGQEVPPPRMMATFRPDEVQAEVAQRYATWCQQGKAEWFELEPLSVAQVEELIARLSGRPAKLFPQRIYRATLGNPLFVLETLQSLFESGELRLGPGGVWETPYDEATRDYAELPIAPSVRQTILGRLERQGAAVRRSLEVAALIAEPDFDSRTLAEATALSDWEVSEALERACQARLLEASAQGYRFAHELIARALMESLKPDRRRLISARLAQHYAGRPVHPAQVAGYFQAAGQPEQAAGWWYRAALQARAVLAFREADAYYQRALEALPPAHPQRFELLNERFYLGRQTGMTSLEQQLELLEVMQQSAQTAQERASVWFYRGMVLDDQQDLEGAMEASRRAHAFALEVSAAEAFYPLVFVTHYQRDLGLLEAAMQDGQKVLELASGLAPFYTVEAWLCHSLTLMLLERQDEALRLLEQAQALMEQHGPAPTGFWLLQERIGGVRARVLNSLGRFAEAVPALQALLERSRLGGVQRQELIALLVRAEAWLGMGQTAEATQDLERGLELAHNLNWGWSEVRQWYAELELRQHNPKAALRQAEQALKAAGGHPVHRINALYSRGGAWLALGQGEKARRDLEQALALHAGIPRFRSVRAEQIRTRLAMTMQ</sequence>
<dbReference type="InterPro" id="IPR051677">
    <property type="entry name" value="AfsR-DnrI-RedD_regulator"/>
</dbReference>
<dbReference type="SMART" id="SM01043">
    <property type="entry name" value="BTAD"/>
    <property type="match status" value="1"/>
</dbReference>
<reference evidence="2" key="1">
    <citation type="journal article" date="2020" name="mSystems">
        <title>Genome- and Community-Level Interaction Insights into Carbon Utilization and Element Cycling Functions of Hydrothermarchaeota in Hydrothermal Sediment.</title>
        <authorList>
            <person name="Zhou Z."/>
            <person name="Liu Y."/>
            <person name="Xu W."/>
            <person name="Pan J."/>
            <person name="Luo Z.H."/>
            <person name="Li M."/>
        </authorList>
    </citation>
    <scope>NUCLEOTIDE SEQUENCE [LARGE SCALE GENOMIC DNA]</scope>
    <source>
        <strain evidence="2">SpSt-524</strain>
    </source>
</reference>
<evidence type="ECO:0000313" key="2">
    <source>
        <dbReference type="EMBL" id="HFG19402.1"/>
    </source>
</evidence>
<dbReference type="Gene3D" id="1.25.40.10">
    <property type="entry name" value="Tetratricopeptide repeat domain"/>
    <property type="match status" value="3"/>
</dbReference>
<dbReference type="Gene3D" id="1.10.10.10">
    <property type="entry name" value="Winged helix-like DNA-binding domain superfamily/Winged helix DNA-binding domain"/>
    <property type="match status" value="1"/>
</dbReference>
<dbReference type="AlphaFoldDB" id="A0A7C3HQG5"/>
<name>A0A7C3HQG5_MEIRU</name>
<dbReference type="InterPro" id="IPR027417">
    <property type="entry name" value="P-loop_NTPase"/>
</dbReference>
<dbReference type="InterPro" id="IPR036388">
    <property type="entry name" value="WH-like_DNA-bd_sf"/>
</dbReference>
<gene>
    <name evidence="2" type="ORF">ENS82_01610</name>
</gene>
<proteinExistence type="predicted"/>
<dbReference type="SUPFAM" id="SSF48452">
    <property type="entry name" value="TPR-like"/>
    <property type="match status" value="2"/>
</dbReference>
<dbReference type="PANTHER" id="PTHR35807">
    <property type="entry name" value="TRANSCRIPTIONAL REGULATOR REDD-RELATED"/>
    <property type="match status" value="1"/>
</dbReference>
<dbReference type="InterPro" id="IPR019734">
    <property type="entry name" value="TPR_rpt"/>
</dbReference>
<protein>
    <recommendedName>
        <fullName evidence="1">Bacterial transcriptional activator domain-containing protein</fullName>
    </recommendedName>
</protein>
<dbReference type="InterPro" id="IPR041664">
    <property type="entry name" value="AAA_16"/>
</dbReference>
<dbReference type="SMART" id="SM00028">
    <property type="entry name" value="TPR"/>
    <property type="match status" value="6"/>
</dbReference>
<dbReference type="SUPFAM" id="SSF52540">
    <property type="entry name" value="P-loop containing nucleoside triphosphate hydrolases"/>
    <property type="match status" value="1"/>
</dbReference>
<organism evidence="2">
    <name type="scientific">Meiothermus ruber</name>
    <dbReference type="NCBI Taxonomy" id="277"/>
    <lineage>
        <taxon>Bacteria</taxon>
        <taxon>Thermotogati</taxon>
        <taxon>Deinococcota</taxon>
        <taxon>Deinococci</taxon>
        <taxon>Thermales</taxon>
        <taxon>Thermaceae</taxon>
        <taxon>Meiothermus</taxon>
    </lineage>
</organism>
<dbReference type="InterPro" id="IPR005158">
    <property type="entry name" value="BTAD"/>
</dbReference>
<comment type="caution">
    <text evidence="2">The sequence shown here is derived from an EMBL/GenBank/DDBJ whole genome shotgun (WGS) entry which is preliminary data.</text>
</comment>
<dbReference type="Gene3D" id="3.40.50.300">
    <property type="entry name" value="P-loop containing nucleotide triphosphate hydrolases"/>
    <property type="match status" value="1"/>
</dbReference>
<dbReference type="EMBL" id="DSWI01000008">
    <property type="protein sequence ID" value="HFG19402.1"/>
    <property type="molecule type" value="Genomic_DNA"/>
</dbReference>
<evidence type="ECO:0000259" key="1">
    <source>
        <dbReference type="SMART" id="SM01043"/>
    </source>
</evidence>